<dbReference type="Pfam" id="PF17765">
    <property type="entry name" value="MLTR_LBD"/>
    <property type="match status" value="1"/>
</dbReference>
<evidence type="ECO:0000313" key="3">
    <source>
        <dbReference type="Proteomes" id="UP000466024"/>
    </source>
</evidence>
<dbReference type="EMBL" id="VTPX01000005">
    <property type="protein sequence ID" value="KAA0018242.1"/>
    <property type="molecule type" value="Genomic_DNA"/>
</dbReference>
<sequence>MSAFNSPSPSLGEFLRAKRADITPEMVGLPPGRRRRTPGLRREEVASRASMGSAWYTALEQGRDVQPSDQALACLARALMMNETEREHLYALAGRPAPPRAIDNGSTINPILQRLLDRMEPDPAYVMDAYWEVIAWNAAAAALFDIERAGDKHPRNKLWWVFTQKRVETHRADWLKSARTLVSIFRSQATRYADDPRMRRLIDDLLEASDVFRELWAEQGVLDLASGRKAMRMPDGTNHEFDYLPLRIPDLPGACLMIYLGVSRDSSD</sequence>
<dbReference type="RefSeq" id="WP_149435445.1">
    <property type="nucleotide sequence ID" value="NZ_VTPX01000005.1"/>
</dbReference>
<dbReference type="PANTHER" id="PTHR35010:SF2">
    <property type="entry name" value="BLL4672 PROTEIN"/>
    <property type="match status" value="1"/>
</dbReference>
<evidence type="ECO:0000259" key="1">
    <source>
        <dbReference type="Pfam" id="PF17765"/>
    </source>
</evidence>
<dbReference type="Gene3D" id="3.30.450.180">
    <property type="match status" value="1"/>
</dbReference>
<dbReference type="GO" id="GO:0003677">
    <property type="term" value="F:DNA binding"/>
    <property type="evidence" value="ECO:0007669"/>
    <property type="project" value="InterPro"/>
</dbReference>
<reference evidence="2 3" key="1">
    <citation type="submission" date="2019-08" db="EMBL/GenBank/DDBJ databases">
        <title>Bioinformatics analysis of the strain L3 and L5.</title>
        <authorList>
            <person name="Li X."/>
        </authorList>
    </citation>
    <scope>NUCLEOTIDE SEQUENCE [LARGE SCALE GENOMIC DNA]</scope>
    <source>
        <strain evidence="2 3">L3</strain>
    </source>
</reference>
<dbReference type="InterPro" id="IPR010982">
    <property type="entry name" value="Lambda_DNA-bd_dom_sf"/>
</dbReference>
<dbReference type="PANTHER" id="PTHR35010">
    <property type="entry name" value="BLL4672 PROTEIN-RELATED"/>
    <property type="match status" value="1"/>
</dbReference>
<feature type="domain" description="MmyB-like transcription regulator ligand binding" evidence="1">
    <location>
        <begin position="109"/>
        <end position="260"/>
    </location>
</feature>
<protein>
    <submittedName>
        <fullName evidence="2">Helix-turn-helix domain-containing protein</fullName>
    </submittedName>
</protein>
<dbReference type="Gene3D" id="1.10.260.40">
    <property type="entry name" value="lambda repressor-like DNA-binding domains"/>
    <property type="match status" value="1"/>
</dbReference>
<name>A0A640WE20_9GAMM</name>
<dbReference type="Pfam" id="PF13560">
    <property type="entry name" value="HTH_31"/>
    <property type="match status" value="1"/>
</dbReference>
<comment type="caution">
    <text evidence="2">The sequence shown here is derived from an EMBL/GenBank/DDBJ whole genome shotgun (WGS) entry which is preliminary data.</text>
</comment>
<dbReference type="AlphaFoldDB" id="A0A640WE20"/>
<accession>A0A640WE20</accession>
<keyword evidence="3" id="KW-1185">Reference proteome</keyword>
<dbReference type="InterPro" id="IPR041413">
    <property type="entry name" value="MLTR_LBD"/>
</dbReference>
<dbReference type="Proteomes" id="UP000466024">
    <property type="component" value="Unassembled WGS sequence"/>
</dbReference>
<gene>
    <name evidence="2" type="ORF">F0A16_11010</name>
</gene>
<evidence type="ECO:0000313" key="2">
    <source>
        <dbReference type="EMBL" id="KAA0018242.1"/>
    </source>
</evidence>
<proteinExistence type="predicted"/>
<organism evidence="2 3">
    <name type="scientific">Salinicola corii</name>
    <dbReference type="NCBI Taxonomy" id="2606937"/>
    <lineage>
        <taxon>Bacteria</taxon>
        <taxon>Pseudomonadati</taxon>
        <taxon>Pseudomonadota</taxon>
        <taxon>Gammaproteobacteria</taxon>
        <taxon>Oceanospirillales</taxon>
        <taxon>Halomonadaceae</taxon>
        <taxon>Salinicola</taxon>
    </lineage>
</organism>